<sequence>MKCKHNKYNRKRIILKRNTDILDTTPEISNPNNVKNNTEYDFKSNNQIPDITISGLRLQPKDNLTKSIDGYTNDGIPIVESKTEIKIVVFGSNLQYVNYIGFTITDNCNDMTVTVSKKKFINVTSKSIIFVAALPDKESIYRLCYHLSTSNNKYIFIKEENINISTKLVPKKYIMPLWIQILVIIFFAVLSGLFSGLNLGLMTLSPQELELITKSGSEQDKKYAEAVMPIRKSGNFLLCSLLIGNVLVNSAISILMDDLTSGIVALIASSAGIVIFGEIIPQSLCVKKGLAVGANTIWITKFFMCITFPVSYPLSKILDIFIGVEVSSYDRKKLMELIKMTTKGESAMEFKIAFGAMEITDKTVKDVMTKIEDVFMLSETTVLNEHKVTEIVNMGYTRIPVYANNDRNNVVNLLFIKDLALMDPDQNFTVKTVCSYNQHLLRFVIEDTPLKTMLEEFKKGEYHLAIVRKKTKNNNVGELCGLVTLEDILEEILKAEIIDETDVVIDNRDSLKRISFVVEQETTKEEITNDNNEDNKNNNIIFNISSEEDKSNTISYFDVSSMEEKKDLYKLRNENLKPRILTSTPITKRVKESSSTSFPESQKSEDFISDRNEKNKKKTEKKLINVKKGRVSKINIEEKKEVLKRRYPLRDRKPVCRYGFKDY</sequence>
<organism evidence="13">
    <name type="scientific">Strongyloides ratti</name>
    <name type="common">Parasitic roundworm</name>
    <dbReference type="NCBI Taxonomy" id="34506"/>
    <lineage>
        <taxon>Eukaryota</taxon>
        <taxon>Metazoa</taxon>
        <taxon>Ecdysozoa</taxon>
        <taxon>Nematoda</taxon>
        <taxon>Chromadorea</taxon>
        <taxon>Rhabditida</taxon>
        <taxon>Tylenchina</taxon>
        <taxon>Panagrolaimomorpha</taxon>
        <taxon>Strongyloidoidea</taxon>
        <taxon>Strongyloididae</taxon>
        <taxon>Strongyloides</taxon>
    </lineage>
</organism>
<keyword evidence="4" id="KW-0677">Repeat</keyword>
<dbReference type="Pfam" id="PF01595">
    <property type="entry name" value="CNNM"/>
    <property type="match status" value="1"/>
</dbReference>
<feature type="region of interest" description="Disordered" evidence="10">
    <location>
        <begin position="587"/>
        <end position="621"/>
    </location>
</feature>
<keyword evidence="6" id="KW-0406">Ion transport</keyword>
<dbReference type="SUPFAM" id="SSF54631">
    <property type="entry name" value="CBS-domain pair"/>
    <property type="match status" value="1"/>
</dbReference>
<dbReference type="GO" id="GO:0016323">
    <property type="term" value="C:basolateral plasma membrane"/>
    <property type="evidence" value="ECO:0007669"/>
    <property type="project" value="UniProtKB-SubCell"/>
</dbReference>
<dbReference type="GO" id="GO:0008340">
    <property type="term" value="P:determination of adult lifespan"/>
    <property type="evidence" value="ECO:0007669"/>
    <property type="project" value="UniProtKB-ARBA"/>
</dbReference>
<keyword evidence="8 9" id="KW-0472">Membrane</keyword>
<dbReference type="WBParaSite" id="SRAE_1000332400.1">
    <property type="protein sequence ID" value="SRAE_1000332400.1"/>
    <property type="gene ID" value="WBGene00259941"/>
</dbReference>
<dbReference type="PANTHER" id="PTHR12064:SF94">
    <property type="entry name" value="UNEXTENDED PROTEIN"/>
    <property type="match status" value="1"/>
</dbReference>
<dbReference type="GO" id="GO:0022857">
    <property type="term" value="F:transmembrane transporter activity"/>
    <property type="evidence" value="ECO:0007669"/>
    <property type="project" value="TreeGrafter"/>
</dbReference>
<reference evidence="13 14" key="1">
    <citation type="submission" date="2014-09" db="EMBL/GenBank/DDBJ databases">
        <authorList>
            <person name="Martin A.A."/>
        </authorList>
    </citation>
    <scope>NUCLEOTIDE SEQUENCE</scope>
    <source>
        <strain evidence="14">ED321</strain>
        <strain evidence="13">ED321 Heterogonic</strain>
    </source>
</reference>
<feature type="transmembrane region" description="Helical" evidence="11">
    <location>
        <begin position="292"/>
        <end position="312"/>
    </location>
</feature>
<dbReference type="CTD" id="36377436"/>
<dbReference type="Proteomes" id="UP000035682">
    <property type="component" value="Unplaced"/>
</dbReference>
<keyword evidence="7" id="KW-0129">CBS domain</keyword>
<evidence type="ECO:0000313" key="16">
    <source>
        <dbReference type="WormBase" id="SRAE_1000332400"/>
    </source>
</evidence>
<evidence type="ECO:0000313" key="15">
    <source>
        <dbReference type="WBParaSite" id="SRAE_1000332400.1"/>
    </source>
</evidence>
<dbReference type="RefSeq" id="XP_024504272.1">
    <property type="nucleotide sequence ID" value="XM_024650501.1"/>
</dbReference>
<feature type="transmembrane region" description="Helical" evidence="11">
    <location>
        <begin position="177"/>
        <end position="201"/>
    </location>
</feature>
<evidence type="ECO:0000256" key="7">
    <source>
        <dbReference type="ARBA" id="ARBA00023122"/>
    </source>
</evidence>
<dbReference type="GO" id="GO:0032026">
    <property type="term" value="P:response to magnesium ion"/>
    <property type="evidence" value="ECO:0007669"/>
    <property type="project" value="UniProtKB-ARBA"/>
</dbReference>
<evidence type="ECO:0000256" key="11">
    <source>
        <dbReference type="SAM" id="Phobius"/>
    </source>
</evidence>
<keyword evidence="14" id="KW-1185">Reference proteome</keyword>
<evidence type="ECO:0000256" key="3">
    <source>
        <dbReference type="ARBA" id="ARBA00022692"/>
    </source>
</evidence>
<evidence type="ECO:0000256" key="6">
    <source>
        <dbReference type="ARBA" id="ARBA00023065"/>
    </source>
</evidence>
<feature type="compositionally biased region" description="Basic and acidic residues" evidence="10">
    <location>
        <begin position="602"/>
        <end position="613"/>
    </location>
</feature>
<evidence type="ECO:0000256" key="10">
    <source>
        <dbReference type="SAM" id="MobiDB-lite"/>
    </source>
</evidence>
<dbReference type="FunFam" id="3.10.580.10:FF:000006">
    <property type="entry name" value="DUF21 and CBS domain protein"/>
    <property type="match status" value="1"/>
</dbReference>
<proteinExistence type="inferred from homology"/>
<dbReference type="GO" id="GO:0015693">
    <property type="term" value="P:magnesium ion transport"/>
    <property type="evidence" value="ECO:0007669"/>
    <property type="project" value="UniProtKB-ARBA"/>
</dbReference>
<dbReference type="EMBL" id="LN609528">
    <property type="protein sequence ID" value="CEF65071.1"/>
    <property type="molecule type" value="Genomic_DNA"/>
</dbReference>
<evidence type="ECO:0000256" key="8">
    <source>
        <dbReference type="ARBA" id="ARBA00023136"/>
    </source>
</evidence>
<dbReference type="GO" id="GO:0040026">
    <property type="term" value="P:positive regulation of vulval development"/>
    <property type="evidence" value="ECO:0007669"/>
    <property type="project" value="UniProtKB-ARBA"/>
</dbReference>
<dbReference type="InterPro" id="IPR046342">
    <property type="entry name" value="CBS_dom_sf"/>
</dbReference>
<evidence type="ECO:0000313" key="14">
    <source>
        <dbReference type="Proteomes" id="UP000035682"/>
    </source>
</evidence>
<feature type="transmembrane region" description="Helical" evidence="11">
    <location>
        <begin position="262"/>
        <end position="280"/>
    </location>
</feature>
<dbReference type="PANTHER" id="PTHR12064">
    <property type="entry name" value="METAL TRANSPORTER CNNM"/>
    <property type="match status" value="1"/>
</dbReference>
<evidence type="ECO:0000256" key="9">
    <source>
        <dbReference type="PROSITE-ProRule" id="PRU01193"/>
    </source>
</evidence>
<evidence type="ECO:0000259" key="12">
    <source>
        <dbReference type="PROSITE" id="PS51846"/>
    </source>
</evidence>
<dbReference type="WormBase" id="SRAE_1000332400">
    <property type="protein sequence ID" value="SRP04999"/>
    <property type="gene ID" value="WBGene00259941"/>
</dbReference>
<dbReference type="eggNOG" id="KOG2118">
    <property type="taxonomic scope" value="Eukaryota"/>
</dbReference>
<evidence type="ECO:0000256" key="1">
    <source>
        <dbReference type="ARBA" id="ARBA00004554"/>
    </source>
</evidence>
<evidence type="ECO:0000313" key="13">
    <source>
        <dbReference type="EMBL" id="CEF65071.1"/>
    </source>
</evidence>
<keyword evidence="6" id="KW-0813">Transport</keyword>
<dbReference type="GeneID" id="36377436"/>
<dbReference type="InterPro" id="IPR002550">
    <property type="entry name" value="CNNM"/>
</dbReference>
<dbReference type="STRING" id="34506.A0A090L5J7"/>
<dbReference type="InterPro" id="IPR000644">
    <property type="entry name" value="CBS_dom"/>
</dbReference>
<dbReference type="OrthoDB" id="5353557at2759"/>
<keyword evidence="5 9" id="KW-1133">Transmembrane helix</keyword>
<dbReference type="GO" id="GO:0010960">
    <property type="term" value="P:magnesium ion homeostasis"/>
    <property type="evidence" value="ECO:0007669"/>
    <property type="project" value="InterPro"/>
</dbReference>
<dbReference type="CDD" id="cd04590">
    <property type="entry name" value="CBS_pair_CorC_HlyC_assoc"/>
    <property type="match status" value="1"/>
</dbReference>
<name>A0A090L5J7_STRRB</name>
<protein>
    <submittedName>
        <fullName evidence="15">CNNM transmembrane domain-containing protein</fullName>
    </submittedName>
</protein>
<gene>
    <name evidence="13 15 16" type="ORF">SRAE_1000332400</name>
</gene>
<accession>A0A090L5J7</accession>
<keyword evidence="3 9" id="KW-0812">Transmembrane</keyword>
<dbReference type="InterPro" id="IPR045095">
    <property type="entry name" value="ACDP"/>
</dbReference>
<reference evidence="15" key="2">
    <citation type="submission" date="2020-12" db="UniProtKB">
        <authorList>
            <consortium name="WormBaseParasite"/>
        </authorList>
    </citation>
    <scope>IDENTIFICATION</scope>
</reference>
<dbReference type="GO" id="GO:1905941">
    <property type="term" value="P:positive regulation of gonad development"/>
    <property type="evidence" value="ECO:0007669"/>
    <property type="project" value="UniProtKB-ARBA"/>
</dbReference>
<dbReference type="Pfam" id="PF00571">
    <property type="entry name" value="CBS"/>
    <property type="match status" value="1"/>
</dbReference>
<dbReference type="Gene3D" id="3.10.580.10">
    <property type="entry name" value="CBS-domain"/>
    <property type="match status" value="1"/>
</dbReference>
<feature type="domain" description="CNNM transmembrane" evidence="12">
    <location>
        <begin position="173"/>
        <end position="354"/>
    </location>
</feature>
<dbReference type="PROSITE" id="PS51846">
    <property type="entry name" value="CNNM"/>
    <property type="match status" value="1"/>
</dbReference>
<feature type="transmembrane region" description="Helical" evidence="11">
    <location>
        <begin position="236"/>
        <end position="256"/>
    </location>
</feature>
<evidence type="ECO:0000256" key="4">
    <source>
        <dbReference type="ARBA" id="ARBA00022737"/>
    </source>
</evidence>
<evidence type="ECO:0000256" key="2">
    <source>
        <dbReference type="ARBA" id="ARBA00010484"/>
    </source>
</evidence>
<comment type="similarity">
    <text evidence="2">Belongs to the ACDP family.</text>
</comment>
<evidence type="ECO:0000256" key="5">
    <source>
        <dbReference type="ARBA" id="ARBA00022989"/>
    </source>
</evidence>
<dbReference type="GO" id="GO:0040018">
    <property type="term" value="P:positive regulation of multicellular organism growth"/>
    <property type="evidence" value="ECO:0007669"/>
    <property type="project" value="UniProtKB-ARBA"/>
</dbReference>
<dbReference type="InterPro" id="IPR044751">
    <property type="entry name" value="Ion_transp-like_CBS"/>
</dbReference>
<dbReference type="AlphaFoldDB" id="A0A090L5J7"/>
<comment type="subcellular location">
    <subcellularLocation>
        <location evidence="1">Basolateral cell membrane</location>
        <topology evidence="1">Multi-pass membrane protein</topology>
    </subcellularLocation>
</comment>